<dbReference type="Proteomes" id="UP000266673">
    <property type="component" value="Unassembled WGS sequence"/>
</dbReference>
<keyword evidence="3" id="KW-1185">Reference proteome</keyword>
<name>A0A397TWV6_9GLOM</name>
<protein>
    <submittedName>
        <fullName evidence="2">Uncharacterized protein</fullName>
    </submittedName>
</protein>
<keyword evidence="1" id="KW-0732">Signal</keyword>
<sequence>MAKYFNILISLVILSFFLRISNSTSPLNLFYDCDGGCNPDEKCCGHQCCNLNQGQQCCISGICCDQNKTCCGTSVGFNGACCDQGQTCCEISGRCCSQGQICCKFSETDKCCNNNQHCCDIGCCDN</sequence>
<dbReference type="EMBL" id="QKWP01003231">
    <property type="protein sequence ID" value="RIB01247.1"/>
    <property type="molecule type" value="Genomic_DNA"/>
</dbReference>
<dbReference type="AlphaFoldDB" id="A0A397TWV6"/>
<organism evidence="2 3">
    <name type="scientific">Gigaspora rosea</name>
    <dbReference type="NCBI Taxonomy" id="44941"/>
    <lineage>
        <taxon>Eukaryota</taxon>
        <taxon>Fungi</taxon>
        <taxon>Fungi incertae sedis</taxon>
        <taxon>Mucoromycota</taxon>
        <taxon>Glomeromycotina</taxon>
        <taxon>Glomeromycetes</taxon>
        <taxon>Diversisporales</taxon>
        <taxon>Gigasporaceae</taxon>
        <taxon>Gigaspora</taxon>
    </lineage>
</organism>
<evidence type="ECO:0000313" key="3">
    <source>
        <dbReference type="Proteomes" id="UP000266673"/>
    </source>
</evidence>
<feature type="chain" id="PRO_5017291613" evidence="1">
    <location>
        <begin position="24"/>
        <end position="126"/>
    </location>
</feature>
<dbReference type="OrthoDB" id="10522637at2759"/>
<feature type="signal peptide" evidence="1">
    <location>
        <begin position="1"/>
        <end position="23"/>
    </location>
</feature>
<proteinExistence type="predicted"/>
<evidence type="ECO:0000256" key="1">
    <source>
        <dbReference type="SAM" id="SignalP"/>
    </source>
</evidence>
<evidence type="ECO:0000313" key="2">
    <source>
        <dbReference type="EMBL" id="RIB01247.1"/>
    </source>
</evidence>
<reference evidence="2 3" key="1">
    <citation type="submission" date="2018-06" db="EMBL/GenBank/DDBJ databases">
        <title>Comparative genomics reveals the genomic features of Rhizophagus irregularis, R. cerebriforme, R. diaphanum and Gigaspora rosea, and their symbiotic lifestyle signature.</title>
        <authorList>
            <person name="Morin E."/>
            <person name="San Clemente H."/>
            <person name="Chen E.C.H."/>
            <person name="De La Providencia I."/>
            <person name="Hainaut M."/>
            <person name="Kuo A."/>
            <person name="Kohler A."/>
            <person name="Murat C."/>
            <person name="Tang N."/>
            <person name="Roy S."/>
            <person name="Loubradou J."/>
            <person name="Henrissat B."/>
            <person name="Grigoriev I.V."/>
            <person name="Corradi N."/>
            <person name="Roux C."/>
            <person name="Martin F.M."/>
        </authorList>
    </citation>
    <scope>NUCLEOTIDE SEQUENCE [LARGE SCALE GENOMIC DNA]</scope>
    <source>
        <strain evidence="2 3">DAOM 194757</strain>
    </source>
</reference>
<accession>A0A397TWV6</accession>
<gene>
    <name evidence="2" type="ORF">C2G38_1029255</name>
</gene>
<comment type="caution">
    <text evidence="2">The sequence shown here is derived from an EMBL/GenBank/DDBJ whole genome shotgun (WGS) entry which is preliminary data.</text>
</comment>